<comment type="caution">
    <text evidence="8">The sequence shown here is derived from an EMBL/GenBank/DDBJ whole genome shotgun (WGS) entry which is preliminary data.</text>
</comment>
<dbReference type="InterPro" id="IPR045121">
    <property type="entry name" value="CoAse"/>
</dbReference>
<dbReference type="GO" id="GO:0010945">
    <property type="term" value="F:coenzyme A diphosphatase activity"/>
    <property type="evidence" value="ECO:0007669"/>
    <property type="project" value="InterPro"/>
</dbReference>
<organism evidence="8 9">
    <name type="scientific">Photobacterium angustum</name>
    <dbReference type="NCBI Taxonomy" id="661"/>
    <lineage>
        <taxon>Bacteria</taxon>
        <taxon>Pseudomonadati</taxon>
        <taxon>Pseudomonadota</taxon>
        <taxon>Gammaproteobacteria</taxon>
        <taxon>Vibrionales</taxon>
        <taxon>Vibrionaceae</taxon>
        <taxon>Photobacterium</taxon>
    </lineage>
</organism>
<evidence type="ECO:0000256" key="6">
    <source>
        <dbReference type="ARBA" id="ARBA00023211"/>
    </source>
</evidence>
<evidence type="ECO:0000259" key="7">
    <source>
        <dbReference type="PROSITE" id="PS51462"/>
    </source>
</evidence>
<evidence type="ECO:0000256" key="5">
    <source>
        <dbReference type="ARBA" id="ARBA00022842"/>
    </source>
</evidence>
<evidence type="ECO:0000313" key="8">
    <source>
        <dbReference type="EMBL" id="PQJ67247.1"/>
    </source>
</evidence>
<dbReference type="AlphaFoldDB" id="A0A2S7VYR7"/>
<dbReference type="RefSeq" id="WP_105060491.1">
    <property type="nucleotide sequence ID" value="NZ_MSCJ01000001.1"/>
</dbReference>
<keyword evidence="5" id="KW-0460">Magnesium</keyword>
<feature type="domain" description="Nudix hydrolase" evidence="7">
    <location>
        <begin position="37"/>
        <end position="169"/>
    </location>
</feature>
<dbReference type="Proteomes" id="UP000238730">
    <property type="component" value="Unassembled WGS sequence"/>
</dbReference>
<dbReference type="PROSITE" id="PS51462">
    <property type="entry name" value="NUDIX"/>
    <property type="match status" value="1"/>
</dbReference>
<dbReference type="InterPro" id="IPR000086">
    <property type="entry name" value="NUDIX_hydrolase_dom"/>
</dbReference>
<dbReference type="PANTHER" id="PTHR12992:SF11">
    <property type="entry name" value="MITOCHONDRIAL COENZYME A DIPHOSPHATASE NUDT8"/>
    <property type="match status" value="1"/>
</dbReference>
<dbReference type="Gene3D" id="3.90.79.10">
    <property type="entry name" value="Nucleoside Triphosphate Pyrophosphohydrolase"/>
    <property type="match status" value="1"/>
</dbReference>
<sequence>MVGQQQILSRFLLAPSQQYDQNHQDRIRQHWEDTYRFKQAAVLIPLVHRENGLNVVLTRRAKHLKHHPGQIAFPGGRFEPTDEDLIATAIRETFEETNITCYRNDVHGCLSTLPTMSGYMVTPFIATIGSDYTPIADPNEVDCIFEAPLNHLLNPNNIRQYKFLLNGNNHSVYNIPFEDYSIWGATAQMIKLLSDQIWHDDL</sequence>
<dbReference type="Pfam" id="PF00293">
    <property type="entry name" value="NUDIX"/>
    <property type="match status" value="1"/>
</dbReference>
<evidence type="ECO:0000256" key="3">
    <source>
        <dbReference type="ARBA" id="ARBA00022723"/>
    </source>
</evidence>
<evidence type="ECO:0000256" key="1">
    <source>
        <dbReference type="ARBA" id="ARBA00001936"/>
    </source>
</evidence>
<keyword evidence="6" id="KW-0464">Manganese</keyword>
<dbReference type="OrthoDB" id="9802805at2"/>
<dbReference type="InterPro" id="IPR015797">
    <property type="entry name" value="NUDIX_hydrolase-like_dom_sf"/>
</dbReference>
<evidence type="ECO:0000313" key="9">
    <source>
        <dbReference type="Proteomes" id="UP000238730"/>
    </source>
</evidence>
<dbReference type="NCBIfam" id="NF007980">
    <property type="entry name" value="PRK10707.1"/>
    <property type="match status" value="1"/>
</dbReference>
<keyword evidence="4" id="KW-0378">Hydrolase</keyword>
<keyword evidence="3" id="KW-0479">Metal-binding</keyword>
<reference evidence="8 9" key="1">
    <citation type="submission" date="2016-12" db="EMBL/GenBank/DDBJ databases">
        <title>Diversity of luminous bacteria.</title>
        <authorList>
            <person name="Yoshizawa S."/>
            <person name="Kogure K."/>
        </authorList>
    </citation>
    <scope>NUCLEOTIDE SEQUENCE [LARGE SCALE GENOMIC DNA]</scope>
    <source>
        <strain evidence="8 9">LC1-200</strain>
    </source>
</reference>
<gene>
    <name evidence="8" type="ORF">BTO08_07440</name>
</gene>
<dbReference type="PANTHER" id="PTHR12992">
    <property type="entry name" value="NUDIX HYDROLASE"/>
    <property type="match status" value="1"/>
</dbReference>
<dbReference type="SUPFAM" id="SSF55811">
    <property type="entry name" value="Nudix"/>
    <property type="match status" value="1"/>
</dbReference>
<comment type="cofactor">
    <cofactor evidence="2">
        <name>Mg(2+)</name>
        <dbReference type="ChEBI" id="CHEBI:18420"/>
    </cofactor>
</comment>
<protein>
    <submittedName>
        <fullName evidence="8">CoA pyrophosphatase</fullName>
    </submittedName>
</protein>
<evidence type="ECO:0000256" key="4">
    <source>
        <dbReference type="ARBA" id="ARBA00022801"/>
    </source>
</evidence>
<comment type="cofactor">
    <cofactor evidence="1">
        <name>Mn(2+)</name>
        <dbReference type="ChEBI" id="CHEBI:29035"/>
    </cofactor>
</comment>
<evidence type="ECO:0000256" key="2">
    <source>
        <dbReference type="ARBA" id="ARBA00001946"/>
    </source>
</evidence>
<dbReference type="EMBL" id="MSCJ01000001">
    <property type="protein sequence ID" value="PQJ67247.1"/>
    <property type="molecule type" value="Genomic_DNA"/>
</dbReference>
<accession>A0A2S7VYR7</accession>
<proteinExistence type="predicted"/>
<name>A0A2S7VYR7_PHOAN</name>
<dbReference type="CDD" id="cd03426">
    <property type="entry name" value="NUDIX_CoAse_Nudt7"/>
    <property type="match status" value="1"/>
</dbReference>
<dbReference type="GO" id="GO:0046872">
    <property type="term" value="F:metal ion binding"/>
    <property type="evidence" value="ECO:0007669"/>
    <property type="project" value="UniProtKB-KW"/>
</dbReference>